<dbReference type="Proteomes" id="UP000243797">
    <property type="component" value="Unassembled WGS sequence"/>
</dbReference>
<evidence type="ECO:0000313" key="3">
    <source>
        <dbReference type="Proteomes" id="UP000243797"/>
    </source>
</evidence>
<name>A0A2K1QPY6_9PEZI</name>
<dbReference type="EMBL" id="NKHZ01000054">
    <property type="protein sequence ID" value="PNS17092.1"/>
    <property type="molecule type" value="Genomic_DNA"/>
</dbReference>
<evidence type="ECO:0000313" key="2">
    <source>
        <dbReference type="EMBL" id="PNS17092.1"/>
    </source>
</evidence>
<evidence type="ECO:0000256" key="1">
    <source>
        <dbReference type="SAM" id="MobiDB-lite"/>
    </source>
</evidence>
<accession>A0A2K1QPY6</accession>
<organism evidence="2 3">
    <name type="scientific">Sphaceloma murrayae</name>
    <dbReference type="NCBI Taxonomy" id="2082308"/>
    <lineage>
        <taxon>Eukaryota</taxon>
        <taxon>Fungi</taxon>
        <taxon>Dikarya</taxon>
        <taxon>Ascomycota</taxon>
        <taxon>Pezizomycotina</taxon>
        <taxon>Dothideomycetes</taxon>
        <taxon>Dothideomycetidae</taxon>
        <taxon>Myriangiales</taxon>
        <taxon>Elsinoaceae</taxon>
        <taxon>Sphaceloma</taxon>
    </lineage>
</organism>
<gene>
    <name evidence="2" type="ORF">CAC42_3662</name>
</gene>
<protein>
    <submittedName>
        <fullName evidence="2">Uncharacterized protein</fullName>
    </submittedName>
</protein>
<feature type="region of interest" description="Disordered" evidence="1">
    <location>
        <begin position="1"/>
        <end position="32"/>
    </location>
</feature>
<reference evidence="2 3" key="1">
    <citation type="submission" date="2017-06" db="EMBL/GenBank/DDBJ databases">
        <title>Draft genome sequence of a variant of Elsinoe murrayae.</title>
        <authorList>
            <person name="Cheng Q."/>
        </authorList>
    </citation>
    <scope>NUCLEOTIDE SEQUENCE [LARGE SCALE GENOMIC DNA]</scope>
    <source>
        <strain evidence="2 3">CQ-2017a</strain>
    </source>
</reference>
<dbReference type="InParanoid" id="A0A2K1QPY6"/>
<proteinExistence type="predicted"/>
<sequence>MDAELMDVDLAGQGSEKAKDILESSAEDEAQRDQTLCESESKLAPIGLETVAGEGYRRK</sequence>
<dbReference type="AlphaFoldDB" id="A0A2K1QPY6"/>
<comment type="caution">
    <text evidence="2">The sequence shown here is derived from an EMBL/GenBank/DDBJ whole genome shotgun (WGS) entry which is preliminary data.</text>
</comment>
<keyword evidence="3" id="KW-1185">Reference proteome</keyword>